<dbReference type="EMBL" id="KL142389">
    <property type="protein sequence ID" value="KDR72428.1"/>
    <property type="molecule type" value="Genomic_DNA"/>
</dbReference>
<protein>
    <submittedName>
        <fullName evidence="2">Uncharacterized protein</fullName>
    </submittedName>
</protein>
<keyword evidence="3" id="KW-1185">Reference proteome</keyword>
<name>A0A067T0B4_GALM3</name>
<dbReference type="Proteomes" id="UP000027222">
    <property type="component" value="Unassembled WGS sequence"/>
</dbReference>
<evidence type="ECO:0000256" key="1">
    <source>
        <dbReference type="SAM" id="MobiDB-lite"/>
    </source>
</evidence>
<reference evidence="3" key="1">
    <citation type="journal article" date="2014" name="Proc. Natl. Acad. Sci. U.S.A.">
        <title>Extensive sampling of basidiomycete genomes demonstrates inadequacy of the white-rot/brown-rot paradigm for wood decay fungi.</title>
        <authorList>
            <person name="Riley R."/>
            <person name="Salamov A.A."/>
            <person name="Brown D.W."/>
            <person name="Nagy L.G."/>
            <person name="Floudas D."/>
            <person name="Held B.W."/>
            <person name="Levasseur A."/>
            <person name="Lombard V."/>
            <person name="Morin E."/>
            <person name="Otillar R."/>
            <person name="Lindquist E.A."/>
            <person name="Sun H."/>
            <person name="LaButti K.M."/>
            <person name="Schmutz J."/>
            <person name="Jabbour D."/>
            <person name="Luo H."/>
            <person name="Baker S.E."/>
            <person name="Pisabarro A.G."/>
            <person name="Walton J.D."/>
            <person name="Blanchette R.A."/>
            <person name="Henrissat B."/>
            <person name="Martin F."/>
            <person name="Cullen D."/>
            <person name="Hibbett D.S."/>
            <person name="Grigoriev I.V."/>
        </authorList>
    </citation>
    <scope>NUCLEOTIDE SEQUENCE [LARGE SCALE GENOMIC DNA]</scope>
    <source>
        <strain evidence="3">CBS 339.88</strain>
    </source>
</reference>
<dbReference type="AlphaFoldDB" id="A0A067T0B4"/>
<organism evidence="2 3">
    <name type="scientific">Galerina marginata (strain CBS 339.88)</name>
    <dbReference type="NCBI Taxonomy" id="685588"/>
    <lineage>
        <taxon>Eukaryota</taxon>
        <taxon>Fungi</taxon>
        <taxon>Dikarya</taxon>
        <taxon>Basidiomycota</taxon>
        <taxon>Agaricomycotina</taxon>
        <taxon>Agaricomycetes</taxon>
        <taxon>Agaricomycetidae</taxon>
        <taxon>Agaricales</taxon>
        <taxon>Agaricineae</taxon>
        <taxon>Strophariaceae</taxon>
        <taxon>Galerina</taxon>
    </lineage>
</organism>
<proteinExistence type="predicted"/>
<evidence type="ECO:0000313" key="2">
    <source>
        <dbReference type="EMBL" id="KDR72428.1"/>
    </source>
</evidence>
<gene>
    <name evidence="2" type="ORF">GALMADRAFT_143255</name>
</gene>
<evidence type="ECO:0000313" key="3">
    <source>
        <dbReference type="Proteomes" id="UP000027222"/>
    </source>
</evidence>
<sequence>MQAAAALHGPPSSTSAHDEHSRATSVINYQHHHLPRHSLYPLPLRGPEILTVRTRYRPRLHDDTLRRCPPLLSLTDVGWLWKDSVGDNGPKCMRGGPGLGGPAWGTRNLRHSPVLTGATAPTACKATRSSPASRVQETSKNVVFVITFAFGDVPTLPAESRTRTPMSSRGNARVLAFNAIFGKRSRFWHLANVSYRVHQVFQLAVHVTCGRQDVGSGLHYLPPLTPCLACPPLTSSAPFKLDVYPPASPPSPLASTELRLTPPKAKQWPNTLIRDWTTN</sequence>
<dbReference type="HOGENOM" id="CLU_997641_0_0_1"/>
<accession>A0A067T0B4</accession>
<feature type="region of interest" description="Disordered" evidence="1">
    <location>
        <begin position="1"/>
        <end position="21"/>
    </location>
</feature>